<keyword evidence="5 11" id="KW-0812">Transmembrane</keyword>
<comment type="function">
    <text evidence="11">NDH-1 shuttles electrons from NADH, via FMN and iron-sulfur (Fe-S) centers, to quinones in the respiratory chain. The immediate electron acceptor for the enzyme in this species is believed to be ubiquinone. Couples the redox reaction to proton translocation (for every two electrons transferred, four hydrogen ions are translocated across the cytoplasmic membrane), and thus conserves the redox energy in a proton gradient.</text>
</comment>
<evidence type="ECO:0000256" key="3">
    <source>
        <dbReference type="ARBA" id="ARBA00022448"/>
    </source>
</evidence>
<feature type="transmembrane region" description="Helical" evidence="11">
    <location>
        <begin position="61"/>
        <end position="81"/>
    </location>
</feature>
<comment type="subcellular location">
    <subcellularLocation>
        <location evidence="11">Cell membrane</location>
        <topology evidence="11">Multi-pass membrane protein</topology>
    </subcellularLocation>
    <subcellularLocation>
        <location evidence="1">Membrane</location>
        <topology evidence="1">Multi-pass membrane protein</topology>
    </subcellularLocation>
</comment>
<name>A0A4D6YG23_9GAMM</name>
<keyword evidence="3 11" id="KW-0813">Transport</keyword>
<proteinExistence type="inferred from homology"/>
<evidence type="ECO:0000256" key="6">
    <source>
        <dbReference type="ARBA" id="ARBA00022719"/>
    </source>
</evidence>
<comment type="caution">
    <text evidence="11">Lacks conserved residue(s) required for the propagation of feature annotation.</text>
</comment>
<dbReference type="Gene3D" id="1.10.287.3510">
    <property type="match status" value="1"/>
</dbReference>
<evidence type="ECO:0000256" key="11">
    <source>
        <dbReference type="HAMAP-Rule" id="MF_01456"/>
    </source>
</evidence>
<evidence type="ECO:0000256" key="7">
    <source>
        <dbReference type="ARBA" id="ARBA00022967"/>
    </source>
</evidence>
<gene>
    <name evidence="11 12" type="primary">nuoK</name>
    <name evidence="12" type="ORF">D9V81_00615</name>
</gene>
<dbReference type="GO" id="GO:0030964">
    <property type="term" value="C:NADH dehydrogenase complex"/>
    <property type="evidence" value="ECO:0007669"/>
    <property type="project" value="TreeGrafter"/>
</dbReference>
<dbReference type="GO" id="GO:0042773">
    <property type="term" value="P:ATP synthesis coupled electron transport"/>
    <property type="evidence" value="ECO:0007669"/>
    <property type="project" value="InterPro"/>
</dbReference>
<evidence type="ECO:0000256" key="4">
    <source>
        <dbReference type="ARBA" id="ARBA00022475"/>
    </source>
</evidence>
<dbReference type="GO" id="GO:0048038">
    <property type="term" value="F:quinone binding"/>
    <property type="evidence" value="ECO:0007669"/>
    <property type="project" value="UniProtKB-KW"/>
</dbReference>
<comment type="catalytic activity">
    <reaction evidence="11">
        <text>a quinone + NADH + 5 H(+)(in) = a quinol + NAD(+) + 4 H(+)(out)</text>
        <dbReference type="Rhea" id="RHEA:57888"/>
        <dbReference type="ChEBI" id="CHEBI:15378"/>
        <dbReference type="ChEBI" id="CHEBI:24646"/>
        <dbReference type="ChEBI" id="CHEBI:57540"/>
        <dbReference type="ChEBI" id="CHEBI:57945"/>
        <dbReference type="ChEBI" id="CHEBI:132124"/>
    </reaction>
</comment>
<keyword evidence="4 11" id="KW-1003">Cell membrane</keyword>
<comment type="similarity">
    <text evidence="2 11">Belongs to the complex I subunit 4L family.</text>
</comment>
<evidence type="ECO:0000256" key="5">
    <source>
        <dbReference type="ARBA" id="ARBA00022692"/>
    </source>
</evidence>
<feature type="transmembrane region" description="Helical" evidence="11">
    <location>
        <begin position="30"/>
        <end position="49"/>
    </location>
</feature>
<keyword evidence="7 11" id="KW-1278">Translocase</keyword>
<dbReference type="PANTHER" id="PTHR11434">
    <property type="entry name" value="NADH-UBIQUINONE OXIDOREDUCTASE SUBUNIT ND4L"/>
    <property type="match status" value="1"/>
</dbReference>
<protein>
    <recommendedName>
        <fullName evidence="11">NADH-quinone oxidoreductase subunit K</fullName>
        <ecNumber evidence="11">7.1.1.-</ecNumber>
    </recommendedName>
    <alternativeName>
        <fullName evidence="11">NADH dehydrogenase I subunit K</fullName>
    </alternativeName>
    <alternativeName>
        <fullName evidence="11">NDH-1 subunit K</fullName>
    </alternativeName>
</protein>
<evidence type="ECO:0000313" key="12">
    <source>
        <dbReference type="EMBL" id="QCI27123.1"/>
    </source>
</evidence>
<dbReference type="Proteomes" id="UP000298603">
    <property type="component" value="Chromosome"/>
</dbReference>
<dbReference type="OrthoDB" id="9801357at2"/>
<keyword evidence="9 11" id="KW-0830">Ubiquinone</keyword>
<evidence type="ECO:0000256" key="1">
    <source>
        <dbReference type="ARBA" id="ARBA00004141"/>
    </source>
</evidence>
<evidence type="ECO:0000313" key="13">
    <source>
        <dbReference type="Proteomes" id="UP000298603"/>
    </source>
</evidence>
<accession>A0A4D6YG23</accession>
<dbReference type="InterPro" id="IPR039428">
    <property type="entry name" value="NUOK/Mnh_C1-like"/>
</dbReference>
<dbReference type="AlphaFoldDB" id="A0A4D6YG23"/>
<evidence type="ECO:0000256" key="2">
    <source>
        <dbReference type="ARBA" id="ARBA00010519"/>
    </source>
</evidence>
<sequence>MISLLNCFFLSILLFLLGLSAILFNKNLLFILIGLEIMINSISLLFVFISDYWNHIDGQIMYIFIITLSAIEASISLALLIQHFKKVYTLNINKLSEIVE</sequence>
<dbReference type="EMBL" id="CP032996">
    <property type="protein sequence ID" value="QCI27123.1"/>
    <property type="molecule type" value="Genomic_DNA"/>
</dbReference>
<keyword evidence="13" id="KW-1185">Reference proteome</keyword>
<dbReference type="EC" id="7.1.1.-" evidence="11"/>
<dbReference type="GO" id="GO:0005886">
    <property type="term" value="C:plasma membrane"/>
    <property type="evidence" value="ECO:0007669"/>
    <property type="project" value="UniProtKB-SubCell"/>
</dbReference>
<dbReference type="NCBIfam" id="NF004320">
    <property type="entry name" value="PRK05715.1-2"/>
    <property type="match status" value="1"/>
</dbReference>
<keyword evidence="12" id="KW-0560">Oxidoreductase</keyword>
<reference evidence="12 13" key="1">
    <citation type="submission" date="2018-10" db="EMBL/GenBank/DDBJ databases">
        <title>Comparative functional genomics of the obligate endosymbiont Buchnera aphidicola.</title>
        <authorList>
            <person name="Chong R.A."/>
        </authorList>
    </citation>
    <scope>NUCLEOTIDE SEQUENCE [LARGE SCALE GENOMIC DNA]</scope>
    <source>
        <strain evidence="12 13">Tma</strain>
    </source>
</reference>
<dbReference type="HAMAP" id="MF_01456">
    <property type="entry name" value="NDH1_NuoK"/>
    <property type="match status" value="1"/>
</dbReference>
<keyword evidence="10 11" id="KW-0472">Membrane</keyword>
<dbReference type="PANTHER" id="PTHR11434:SF16">
    <property type="entry name" value="NADH-UBIQUINONE OXIDOREDUCTASE CHAIN 4L"/>
    <property type="match status" value="1"/>
</dbReference>
<evidence type="ECO:0000256" key="10">
    <source>
        <dbReference type="ARBA" id="ARBA00023136"/>
    </source>
</evidence>
<dbReference type="Pfam" id="PF00420">
    <property type="entry name" value="Oxidored_q2"/>
    <property type="match status" value="1"/>
</dbReference>
<evidence type="ECO:0000256" key="8">
    <source>
        <dbReference type="ARBA" id="ARBA00022989"/>
    </source>
</evidence>
<dbReference type="GO" id="GO:0050136">
    <property type="term" value="F:NADH dehydrogenase (quinone) (non-electrogenic) activity"/>
    <property type="evidence" value="ECO:0007669"/>
    <property type="project" value="UniProtKB-UniRule"/>
</dbReference>
<evidence type="ECO:0000256" key="9">
    <source>
        <dbReference type="ARBA" id="ARBA00023075"/>
    </source>
</evidence>
<keyword evidence="8 11" id="KW-1133">Transmembrane helix</keyword>
<dbReference type="InterPro" id="IPR001133">
    <property type="entry name" value="NADH_UbQ_OxRdtase_chain4L/K"/>
</dbReference>
<keyword evidence="11" id="KW-0520">NAD</keyword>
<keyword evidence="6 11" id="KW-0874">Quinone</keyword>
<dbReference type="RefSeq" id="WP_158349389.1">
    <property type="nucleotide sequence ID" value="NZ_CP032996.1"/>
</dbReference>
<comment type="subunit">
    <text evidence="11">NDH-1 is composed of 13 different subunits. Subunits NuoA, H, J, K, L, M, N constitute the membrane sector of the complex.</text>
</comment>
<organism evidence="12 13">
    <name type="scientific">Buchnera aphidicola</name>
    <name type="common">Therioaphis trifolii</name>
    <dbReference type="NCBI Taxonomy" id="1241884"/>
    <lineage>
        <taxon>Bacteria</taxon>
        <taxon>Pseudomonadati</taxon>
        <taxon>Pseudomonadota</taxon>
        <taxon>Gammaproteobacteria</taxon>
        <taxon>Enterobacterales</taxon>
        <taxon>Erwiniaceae</taxon>
        <taxon>Buchnera</taxon>
    </lineage>
</organism>